<protein>
    <recommendedName>
        <fullName evidence="6">Outer membrane protein assembly factor BamD</fullName>
    </recommendedName>
</protein>
<dbReference type="SUPFAM" id="SSF48452">
    <property type="entry name" value="TPR-like"/>
    <property type="match status" value="1"/>
</dbReference>
<dbReference type="InterPro" id="IPR011990">
    <property type="entry name" value="TPR-like_helical_dom_sf"/>
</dbReference>
<comment type="caution">
    <text evidence="9">The sequence shown here is derived from an EMBL/GenBank/DDBJ whole genome shotgun (WGS) entry which is preliminary data.</text>
</comment>
<dbReference type="PROSITE" id="PS51257">
    <property type="entry name" value="PROKAR_LIPOPROTEIN"/>
    <property type="match status" value="1"/>
</dbReference>
<accession>A0ABT3ZNG9</accession>
<evidence type="ECO:0000256" key="1">
    <source>
        <dbReference type="ARBA" id="ARBA00022729"/>
    </source>
</evidence>
<sequence length="269" mass="30328">MRALNTLRIVALTTAAAILAGCGGLPEKSDETATWHTDKLYSEAKDALDNGDWGKCAKYYETLEGRDPFGRFAQQAQLNVAYCDYRDNDTDAANQAVDRFIKLHPDHPNVDYAYYMKGLINFNDDLGLFGRFSGQDLADRDPKALHDSYDAFKQVVDHFPQSRYAQDSAQRMRYIVNALATHEVHSAQYYYKRGAYVAAVNRAQTALQNYQGAPATEDALEVMVQSYRALGETRLADDTQRVLAATFPASYYVTGRRANAVSKPWYQIW</sequence>
<dbReference type="RefSeq" id="WP_267847949.1">
    <property type="nucleotide sequence ID" value="NZ_JAPMXC010000002.1"/>
</dbReference>
<evidence type="ECO:0000256" key="5">
    <source>
        <dbReference type="ARBA" id="ARBA00023288"/>
    </source>
</evidence>
<organism evidence="9 10">
    <name type="scientific">Robbsia betulipollinis</name>
    <dbReference type="NCBI Taxonomy" id="2981849"/>
    <lineage>
        <taxon>Bacteria</taxon>
        <taxon>Pseudomonadati</taxon>
        <taxon>Pseudomonadota</taxon>
        <taxon>Betaproteobacteria</taxon>
        <taxon>Burkholderiales</taxon>
        <taxon>Burkholderiaceae</taxon>
        <taxon>Robbsia</taxon>
    </lineage>
</organism>
<evidence type="ECO:0000256" key="6">
    <source>
        <dbReference type="HAMAP-Rule" id="MF_00922"/>
    </source>
</evidence>
<evidence type="ECO:0000256" key="7">
    <source>
        <dbReference type="SAM" id="SignalP"/>
    </source>
</evidence>
<evidence type="ECO:0000313" key="10">
    <source>
        <dbReference type="Proteomes" id="UP001082899"/>
    </source>
</evidence>
<comment type="function">
    <text evidence="6">Part of the outer membrane protein assembly complex, which is involved in assembly and insertion of beta-barrel proteins into the outer membrane.</text>
</comment>
<dbReference type="Proteomes" id="UP001082899">
    <property type="component" value="Unassembled WGS sequence"/>
</dbReference>
<reference evidence="9" key="1">
    <citation type="submission" date="2022-11" db="EMBL/GenBank/DDBJ databases">
        <title>Robbsia betulipollinis sp. nov., isolated from pollen of birch (Betula pendula).</title>
        <authorList>
            <person name="Shi H."/>
            <person name="Ambika Manirajan B."/>
            <person name="Ratering S."/>
            <person name="Geissler-Plaum R."/>
            <person name="Schnell S."/>
        </authorList>
    </citation>
    <scope>NUCLEOTIDE SEQUENCE</scope>
    <source>
        <strain evidence="9">Bb-Pol-6</strain>
    </source>
</reference>
<feature type="domain" description="Outer membrane lipoprotein BamD-like" evidence="8">
    <location>
        <begin position="38"/>
        <end position="240"/>
    </location>
</feature>
<comment type="subcellular location">
    <subcellularLocation>
        <location evidence="6">Cell outer membrane</location>
        <topology evidence="6">Lipid-anchor</topology>
    </subcellularLocation>
</comment>
<evidence type="ECO:0000256" key="2">
    <source>
        <dbReference type="ARBA" id="ARBA00023136"/>
    </source>
</evidence>
<feature type="signal peptide" evidence="7">
    <location>
        <begin position="1"/>
        <end position="20"/>
    </location>
</feature>
<evidence type="ECO:0000259" key="8">
    <source>
        <dbReference type="Pfam" id="PF13525"/>
    </source>
</evidence>
<dbReference type="InterPro" id="IPR017689">
    <property type="entry name" value="BamD"/>
</dbReference>
<comment type="subunit">
    <text evidence="6">Part of the Bam complex.</text>
</comment>
<keyword evidence="3 6" id="KW-0564">Palmitate</keyword>
<dbReference type="Gene3D" id="1.25.40.10">
    <property type="entry name" value="Tetratricopeptide repeat domain"/>
    <property type="match status" value="1"/>
</dbReference>
<dbReference type="HAMAP" id="MF_00922">
    <property type="entry name" value="OM_assembly_BamD"/>
    <property type="match status" value="1"/>
</dbReference>
<name>A0ABT3ZNG9_9BURK</name>
<keyword evidence="1 6" id="KW-0732">Signal</keyword>
<comment type="similarity">
    <text evidence="6">Belongs to the BamD family.</text>
</comment>
<evidence type="ECO:0000256" key="4">
    <source>
        <dbReference type="ARBA" id="ARBA00023237"/>
    </source>
</evidence>
<keyword evidence="4 6" id="KW-0998">Cell outer membrane</keyword>
<evidence type="ECO:0000256" key="3">
    <source>
        <dbReference type="ARBA" id="ARBA00023139"/>
    </source>
</evidence>
<dbReference type="InterPro" id="IPR039565">
    <property type="entry name" value="BamD-like"/>
</dbReference>
<evidence type="ECO:0000313" key="9">
    <source>
        <dbReference type="EMBL" id="MCY0388066.1"/>
    </source>
</evidence>
<proteinExistence type="inferred from homology"/>
<gene>
    <name evidence="6" type="primary">bamD</name>
    <name evidence="9" type="ORF">OVY01_12625</name>
</gene>
<keyword evidence="10" id="KW-1185">Reference proteome</keyword>
<keyword evidence="5 6" id="KW-0449">Lipoprotein</keyword>
<dbReference type="Pfam" id="PF13525">
    <property type="entry name" value="YfiO"/>
    <property type="match status" value="1"/>
</dbReference>
<dbReference type="EMBL" id="JAPMXC010000002">
    <property type="protein sequence ID" value="MCY0388066.1"/>
    <property type="molecule type" value="Genomic_DNA"/>
</dbReference>
<keyword evidence="2 6" id="KW-0472">Membrane</keyword>
<dbReference type="NCBIfam" id="TIGR03302">
    <property type="entry name" value="OM_YfiO"/>
    <property type="match status" value="1"/>
</dbReference>
<dbReference type="PANTHER" id="PTHR37423">
    <property type="entry name" value="SOLUBLE LYTIC MUREIN TRANSGLYCOSYLASE-RELATED"/>
    <property type="match status" value="1"/>
</dbReference>
<dbReference type="PANTHER" id="PTHR37423:SF1">
    <property type="entry name" value="OUTER MEMBRANE PROTEIN ASSEMBLY FACTOR BAMD"/>
    <property type="match status" value="1"/>
</dbReference>
<dbReference type="CDD" id="cd15830">
    <property type="entry name" value="BamD"/>
    <property type="match status" value="1"/>
</dbReference>
<feature type="chain" id="PRO_5046037041" description="Outer membrane protein assembly factor BamD" evidence="7">
    <location>
        <begin position="21"/>
        <end position="269"/>
    </location>
</feature>